<keyword evidence="3" id="KW-1185">Reference proteome</keyword>
<dbReference type="GO" id="GO:0017168">
    <property type="term" value="F:5-oxoprolinase (ATP-hydrolyzing) activity"/>
    <property type="evidence" value="ECO:0007669"/>
    <property type="project" value="TreeGrafter"/>
</dbReference>
<dbReference type="GO" id="GO:0005829">
    <property type="term" value="C:cytosol"/>
    <property type="evidence" value="ECO:0007669"/>
    <property type="project" value="TreeGrafter"/>
</dbReference>
<evidence type="ECO:0000313" key="2">
    <source>
        <dbReference type="EMBL" id="RWR48371.1"/>
    </source>
</evidence>
<accession>A0A3S3PD24</accession>
<dbReference type="EMBL" id="SAVA01000015">
    <property type="protein sequence ID" value="RWR48371.1"/>
    <property type="molecule type" value="Genomic_DNA"/>
</dbReference>
<dbReference type="InterPro" id="IPR045079">
    <property type="entry name" value="Oxoprolinase-like"/>
</dbReference>
<dbReference type="PANTHER" id="PTHR11365">
    <property type="entry name" value="5-OXOPROLINASE RELATED"/>
    <property type="match status" value="1"/>
</dbReference>
<sequence length="555" mass="60091">MSDKLTQATFNIISNGLHGIAQEMGEKLVRSAYSTIIREARDCSTSFLDRNGRIIAQAQFCPIHMNSFGKVFEAFANKFDLSTIQPDEGLITNDPYSGAQHLNDIILFTPVFYRGKLVAFSASLGHHIDTGGGAAGPNASANDIFSEGLRIPLSRFNVHRDLGDGLLEQFIRINVRPPDEVMGDIYAQFAANRTGEGRFIEMLERFGEETVLAGAAELQDYSERLAREAISAIPDGIYQAEDFVDDNGFSPDPLRVAVKITVDGDSLELDFEGSAPQTKGIINSPLAATISAAYGAIGILLGGGRIPVNDGLYRPIRAINVPYGSFLNPSEPRAVRARNNACHRVYNVIMLAMSEVVPNQVLASGHDTTNAIGMGHMSPEGYRVYMEVVGGGWGASAGADGADVVDGYVGNCSNVPVESLETDYPFMRIEEYTLRRGSAGAGERRGGLGARRVYRILADGVTFNSYSDRFKIAPWGLFEGESGEQSRFMVERDGAFLSLPSKGNTELLKGDRLIIETAGGGGFGDPKKRDRDLLRREIAQGLLTTDDAARVYGMS</sequence>
<dbReference type="RefSeq" id="WP_128157759.1">
    <property type="nucleotide sequence ID" value="NZ_JBHSOM010000019.1"/>
</dbReference>
<comment type="caution">
    <text evidence="2">The sequence shown here is derived from an EMBL/GenBank/DDBJ whole genome shotgun (WGS) entry which is preliminary data.</text>
</comment>
<gene>
    <name evidence="2" type="ORF">EOW66_18205</name>
</gene>
<reference evidence="3" key="2">
    <citation type="submission" date="2019-01" db="EMBL/GenBank/DDBJ databases">
        <title>Sinorhodobacter populi sp. nov. isolated from the symptomatic bark tissue of Populus euramericana canker.</title>
        <authorList>
            <person name="Li Y."/>
        </authorList>
    </citation>
    <scope>NUCLEOTIDE SEQUENCE [LARGE SCALE GENOMIC DNA]</scope>
    <source>
        <strain evidence="3">CGMCC 1.12963</strain>
    </source>
</reference>
<dbReference type="GO" id="GO:0006749">
    <property type="term" value="P:glutathione metabolic process"/>
    <property type="evidence" value="ECO:0007669"/>
    <property type="project" value="TreeGrafter"/>
</dbReference>
<dbReference type="Pfam" id="PF02538">
    <property type="entry name" value="Hydantoinase_B"/>
    <property type="match status" value="1"/>
</dbReference>
<protein>
    <submittedName>
        <fullName evidence="2">Hydantoinase B/oxoprolinase family protein</fullName>
    </submittedName>
</protein>
<evidence type="ECO:0000313" key="3">
    <source>
        <dbReference type="Proteomes" id="UP000288071"/>
    </source>
</evidence>
<organism evidence="2 3">
    <name type="scientific">Paenirhodobacter huangdaonensis</name>
    <dbReference type="NCBI Taxonomy" id="2501515"/>
    <lineage>
        <taxon>Bacteria</taxon>
        <taxon>Pseudomonadati</taxon>
        <taxon>Pseudomonadota</taxon>
        <taxon>Alphaproteobacteria</taxon>
        <taxon>Rhodobacterales</taxon>
        <taxon>Rhodobacter group</taxon>
        <taxon>Paenirhodobacter</taxon>
    </lineage>
</organism>
<dbReference type="InterPro" id="IPR003692">
    <property type="entry name" value="Hydantoinase_B"/>
</dbReference>
<dbReference type="Proteomes" id="UP000288071">
    <property type="component" value="Unassembled WGS sequence"/>
</dbReference>
<proteinExistence type="predicted"/>
<dbReference type="AlphaFoldDB" id="A0A3S3PD24"/>
<evidence type="ECO:0000259" key="1">
    <source>
        <dbReference type="Pfam" id="PF02538"/>
    </source>
</evidence>
<feature type="domain" description="Hydantoinase B/oxoprolinase" evidence="1">
    <location>
        <begin position="8"/>
        <end position="526"/>
    </location>
</feature>
<name>A0A3S3PD24_9RHOB</name>
<reference evidence="2 3" key="1">
    <citation type="submission" date="2019-01" db="EMBL/GenBank/DDBJ databases">
        <title>Sinorhodobacter populi sp. nov. isolated from the symptomatic bark tissue of Populus euramericana canker.</title>
        <authorList>
            <person name="Xu G."/>
        </authorList>
    </citation>
    <scope>NUCLEOTIDE SEQUENCE [LARGE SCALE GENOMIC DNA]</scope>
    <source>
        <strain evidence="2 3">CGMCC 1.12963</strain>
    </source>
</reference>
<dbReference type="PANTHER" id="PTHR11365:SF23">
    <property type="entry name" value="HYPOTHETICAL 5-OXOPROLINASE (EUROFUNG)-RELATED"/>
    <property type="match status" value="1"/>
</dbReference>